<dbReference type="InterPro" id="IPR028998">
    <property type="entry name" value="RimP_C"/>
</dbReference>
<dbReference type="InterPro" id="IPR036847">
    <property type="entry name" value="RimP_C_sf"/>
</dbReference>
<comment type="similarity">
    <text evidence="3">Belongs to the RimP family.</text>
</comment>
<proteinExistence type="inferred from homology"/>
<dbReference type="GO" id="GO:0006412">
    <property type="term" value="P:translation"/>
    <property type="evidence" value="ECO:0007669"/>
    <property type="project" value="TreeGrafter"/>
</dbReference>
<dbReference type="Gene3D" id="2.30.30.180">
    <property type="entry name" value="Ribosome maturation factor RimP, C-terminal domain"/>
    <property type="match status" value="1"/>
</dbReference>
<evidence type="ECO:0000259" key="5">
    <source>
        <dbReference type="Pfam" id="PF17384"/>
    </source>
</evidence>
<dbReference type="GO" id="GO:0000028">
    <property type="term" value="P:ribosomal small subunit assembly"/>
    <property type="evidence" value="ECO:0007669"/>
    <property type="project" value="TreeGrafter"/>
</dbReference>
<evidence type="ECO:0000256" key="2">
    <source>
        <dbReference type="ARBA" id="ARBA00022517"/>
    </source>
</evidence>
<accession>A0A151AR52</accession>
<dbReference type="InterPro" id="IPR035956">
    <property type="entry name" value="RimP_N_sf"/>
</dbReference>
<comment type="caution">
    <text evidence="6">The sequence shown here is derived from an EMBL/GenBank/DDBJ whole genome shotgun (WGS) entry which is preliminary data.</text>
</comment>
<dbReference type="PATRIC" id="fig|1121305.3.peg.530"/>
<dbReference type="SUPFAM" id="SSF75420">
    <property type="entry name" value="YhbC-like, N-terminal domain"/>
    <property type="match status" value="1"/>
</dbReference>
<dbReference type="Pfam" id="PF17384">
    <property type="entry name" value="DUF150_C"/>
    <property type="match status" value="1"/>
</dbReference>
<dbReference type="Pfam" id="PF02576">
    <property type="entry name" value="RimP_N"/>
    <property type="match status" value="1"/>
</dbReference>
<keyword evidence="2 3" id="KW-0690">Ribosome biogenesis</keyword>
<evidence type="ECO:0000313" key="7">
    <source>
        <dbReference type="Proteomes" id="UP000075374"/>
    </source>
</evidence>
<dbReference type="PANTHER" id="PTHR33867:SF1">
    <property type="entry name" value="RIBOSOME MATURATION FACTOR RIMP"/>
    <property type="match status" value="1"/>
</dbReference>
<dbReference type="GO" id="GO:0005829">
    <property type="term" value="C:cytosol"/>
    <property type="evidence" value="ECO:0007669"/>
    <property type="project" value="TreeGrafter"/>
</dbReference>
<evidence type="ECO:0000256" key="3">
    <source>
        <dbReference type="HAMAP-Rule" id="MF_01077"/>
    </source>
</evidence>
<gene>
    <name evidence="3 6" type="primary">rimP</name>
    <name evidence="6" type="ORF">CLCOL_05250</name>
</gene>
<dbReference type="EMBL" id="LTBB01000002">
    <property type="protein sequence ID" value="KYH29887.1"/>
    <property type="molecule type" value="Genomic_DNA"/>
</dbReference>
<keyword evidence="1 3" id="KW-0963">Cytoplasm</keyword>
<dbReference type="NCBIfam" id="NF000934">
    <property type="entry name" value="PRK00092.3-1"/>
    <property type="match status" value="1"/>
</dbReference>
<protein>
    <recommendedName>
        <fullName evidence="3">Ribosome maturation factor RimP</fullName>
    </recommendedName>
</protein>
<name>A0A151AR52_9CLOT</name>
<evidence type="ECO:0000256" key="1">
    <source>
        <dbReference type="ARBA" id="ARBA00022490"/>
    </source>
</evidence>
<keyword evidence="7" id="KW-1185">Reference proteome</keyword>
<dbReference type="PANTHER" id="PTHR33867">
    <property type="entry name" value="RIBOSOME MATURATION FACTOR RIMP"/>
    <property type="match status" value="1"/>
</dbReference>
<dbReference type="AlphaFoldDB" id="A0A151AR52"/>
<comment type="subcellular location">
    <subcellularLocation>
        <location evidence="3">Cytoplasm</location>
    </subcellularLocation>
</comment>
<feature type="domain" description="Ribosome maturation factor RimP C-terminal" evidence="5">
    <location>
        <begin position="89"/>
        <end position="153"/>
    </location>
</feature>
<dbReference type="CDD" id="cd01734">
    <property type="entry name" value="YlxS_C"/>
    <property type="match status" value="1"/>
</dbReference>
<evidence type="ECO:0000259" key="4">
    <source>
        <dbReference type="Pfam" id="PF02576"/>
    </source>
</evidence>
<dbReference type="InterPro" id="IPR028989">
    <property type="entry name" value="RimP_N"/>
</dbReference>
<dbReference type="FunFam" id="3.30.300.70:FF:000001">
    <property type="entry name" value="Ribosome maturation factor RimP"/>
    <property type="match status" value="1"/>
</dbReference>
<dbReference type="Gene3D" id="3.30.300.70">
    <property type="entry name" value="RimP-like superfamily, N-terminal"/>
    <property type="match status" value="1"/>
</dbReference>
<dbReference type="Proteomes" id="UP000075374">
    <property type="component" value="Unassembled WGS sequence"/>
</dbReference>
<dbReference type="InterPro" id="IPR003728">
    <property type="entry name" value="Ribosome_maturation_RimP"/>
</dbReference>
<reference evidence="6 7" key="1">
    <citation type="submission" date="2016-02" db="EMBL/GenBank/DDBJ databases">
        <title>Genome sequence of Clostridium colicanis DSM 13634.</title>
        <authorList>
            <person name="Poehlein A."/>
            <person name="Daniel R."/>
        </authorList>
    </citation>
    <scope>NUCLEOTIDE SEQUENCE [LARGE SCALE GENOMIC DNA]</scope>
    <source>
        <strain evidence="6 7">DSM 13634</strain>
    </source>
</reference>
<dbReference type="HAMAP" id="MF_01077">
    <property type="entry name" value="RimP"/>
    <property type="match status" value="1"/>
</dbReference>
<organism evidence="6 7">
    <name type="scientific">Clostridium colicanis DSM 13634</name>
    <dbReference type="NCBI Taxonomy" id="1121305"/>
    <lineage>
        <taxon>Bacteria</taxon>
        <taxon>Bacillati</taxon>
        <taxon>Bacillota</taxon>
        <taxon>Clostridia</taxon>
        <taxon>Eubacteriales</taxon>
        <taxon>Clostridiaceae</taxon>
        <taxon>Clostridium</taxon>
    </lineage>
</organism>
<evidence type="ECO:0000313" key="6">
    <source>
        <dbReference type="EMBL" id="KYH29887.1"/>
    </source>
</evidence>
<dbReference type="SUPFAM" id="SSF74942">
    <property type="entry name" value="YhbC-like, C-terminal domain"/>
    <property type="match status" value="1"/>
</dbReference>
<sequence length="153" mass="18138">MKNDTLINKLNDLIKPIVLKLNYELYYIEYIKENNENYLRVYIDNEKGISLEDCEIVSREISDMLDNEDPIEESYYLEVSSPGIERILYNDEHLHKYVNYDVLIKLSKPHKGQKLFEGKLIDFSKDTITIEAENFKVNIPREKIKKVTLKGEF</sequence>
<comment type="function">
    <text evidence="3">Required for maturation of 30S ribosomal subunits.</text>
</comment>
<feature type="domain" description="Ribosome maturation factor RimP N-terminal" evidence="4">
    <location>
        <begin position="13"/>
        <end position="85"/>
    </location>
</feature>
<dbReference type="STRING" id="1121305.CLCOL_05250"/>
<dbReference type="RefSeq" id="WP_061857453.1">
    <property type="nucleotide sequence ID" value="NZ_LTBB01000002.1"/>
</dbReference>